<accession>A0A1H5T929</accession>
<dbReference type="GO" id="GO:0008270">
    <property type="term" value="F:zinc ion binding"/>
    <property type="evidence" value="ECO:0007669"/>
    <property type="project" value="InterPro"/>
</dbReference>
<feature type="signal peptide" evidence="5">
    <location>
        <begin position="1"/>
        <end position="24"/>
    </location>
</feature>
<name>A0A1H5T929_9RHOB</name>
<dbReference type="InterPro" id="IPR036866">
    <property type="entry name" value="RibonucZ/Hydroxyglut_hydro"/>
</dbReference>
<dbReference type="Gene3D" id="3.60.15.10">
    <property type="entry name" value="Ribonuclease Z/Hydroxyacylglutathione hydrolase-like"/>
    <property type="match status" value="1"/>
</dbReference>
<gene>
    <name evidence="7" type="ORF">SAMN04488045_0533</name>
</gene>
<dbReference type="InterPro" id="IPR001279">
    <property type="entry name" value="Metallo-B-lactamas"/>
</dbReference>
<dbReference type="OrthoDB" id="7253658at2"/>
<evidence type="ECO:0000313" key="7">
    <source>
        <dbReference type="EMBL" id="SEF59309.1"/>
    </source>
</evidence>
<feature type="domain" description="Metallo-beta-lactamase" evidence="6">
    <location>
        <begin position="86"/>
        <end position="256"/>
    </location>
</feature>
<dbReference type="EMBL" id="FNUZ01000001">
    <property type="protein sequence ID" value="SEF59309.1"/>
    <property type="molecule type" value="Genomic_DNA"/>
</dbReference>
<dbReference type="Pfam" id="PF00753">
    <property type="entry name" value="Lactamase_B"/>
    <property type="match status" value="1"/>
</dbReference>
<dbReference type="SUPFAM" id="SSF56281">
    <property type="entry name" value="Metallo-hydrolase/oxidoreductase"/>
    <property type="match status" value="1"/>
</dbReference>
<evidence type="ECO:0000256" key="3">
    <source>
        <dbReference type="ARBA" id="ARBA00022801"/>
    </source>
</evidence>
<evidence type="ECO:0000256" key="4">
    <source>
        <dbReference type="ARBA" id="ARBA00022833"/>
    </source>
</evidence>
<protein>
    <submittedName>
        <fullName evidence="7">Metallo-beta-lactamase superfamily protein</fullName>
    </submittedName>
</protein>
<evidence type="ECO:0000256" key="5">
    <source>
        <dbReference type="SAM" id="SignalP"/>
    </source>
</evidence>
<keyword evidence="5" id="KW-0732">Signal</keyword>
<organism evidence="7 8">
    <name type="scientific">Thalassococcus halodurans</name>
    <dbReference type="NCBI Taxonomy" id="373675"/>
    <lineage>
        <taxon>Bacteria</taxon>
        <taxon>Pseudomonadati</taxon>
        <taxon>Pseudomonadota</taxon>
        <taxon>Alphaproteobacteria</taxon>
        <taxon>Rhodobacterales</taxon>
        <taxon>Roseobacteraceae</taxon>
        <taxon>Thalassococcus</taxon>
    </lineage>
</organism>
<sequence>MRYLTTVSAMACVAVLTIPSPLTAAGDHAHNPANTISTDVGHPDSFRHFAPELPAMQARIPEANTEFGLHVSEIEPGLFFITDFIYQSAFLVTDEGVVVFDAPPSFGDRHRAVIEMSAPGVPITHFILSHKHADHNGGGYAFGDIEGLTVIAAQASADSLAANPLRGVLKPNQTFDESLSLTVGGVPIELQTANFHANDTDVIIHLPQQKFLMAIDTITPGEAPFMNFGATSNLEGYMAGFDTFLSYDFEHFLSGHVSVLGKRQDVETARDYAFDVRDTVYSLWPSFLERFGANIDLTGYQNGNLAYRMTMEDVRDECAAQIIDRWEDKLSVVDLWADSHCETVVLHAIMH</sequence>
<dbReference type="CDD" id="cd16276">
    <property type="entry name" value="metallo-hydrolase-like_MBL-fold"/>
    <property type="match status" value="1"/>
</dbReference>
<keyword evidence="3" id="KW-0378">Hydrolase</keyword>
<dbReference type="GO" id="GO:0017001">
    <property type="term" value="P:antibiotic catabolic process"/>
    <property type="evidence" value="ECO:0007669"/>
    <property type="project" value="InterPro"/>
</dbReference>
<comment type="cofactor">
    <cofactor evidence="1">
        <name>Zn(2+)</name>
        <dbReference type="ChEBI" id="CHEBI:29105"/>
    </cofactor>
</comment>
<keyword evidence="4" id="KW-0862">Zinc</keyword>
<dbReference type="Proteomes" id="UP000236752">
    <property type="component" value="Unassembled WGS sequence"/>
</dbReference>
<evidence type="ECO:0000256" key="2">
    <source>
        <dbReference type="ARBA" id="ARBA00022723"/>
    </source>
</evidence>
<dbReference type="SMART" id="SM00849">
    <property type="entry name" value="Lactamase_B"/>
    <property type="match status" value="1"/>
</dbReference>
<dbReference type="InterPro" id="IPR001018">
    <property type="entry name" value="Beta-lactamase_class-B_CS"/>
</dbReference>
<evidence type="ECO:0000259" key="6">
    <source>
        <dbReference type="SMART" id="SM00849"/>
    </source>
</evidence>
<dbReference type="AlphaFoldDB" id="A0A1H5T929"/>
<dbReference type="GO" id="GO:0008800">
    <property type="term" value="F:beta-lactamase activity"/>
    <property type="evidence" value="ECO:0007669"/>
    <property type="project" value="InterPro"/>
</dbReference>
<dbReference type="RefSeq" id="WP_103908910.1">
    <property type="nucleotide sequence ID" value="NZ_FNUZ01000001.1"/>
</dbReference>
<feature type="chain" id="PRO_5009284811" evidence="5">
    <location>
        <begin position="25"/>
        <end position="351"/>
    </location>
</feature>
<dbReference type="PROSITE" id="PS00743">
    <property type="entry name" value="BETA_LACTAMASE_B_1"/>
    <property type="match status" value="1"/>
</dbReference>
<keyword evidence="2" id="KW-0479">Metal-binding</keyword>
<evidence type="ECO:0000256" key="1">
    <source>
        <dbReference type="ARBA" id="ARBA00001947"/>
    </source>
</evidence>
<evidence type="ECO:0000313" key="8">
    <source>
        <dbReference type="Proteomes" id="UP000236752"/>
    </source>
</evidence>
<keyword evidence="8" id="KW-1185">Reference proteome</keyword>
<proteinExistence type="predicted"/>
<reference evidence="7 8" key="1">
    <citation type="submission" date="2016-10" db="EMBL/GenBank/DDBJ databases">
        <authorList>
            <person name="de Groot N.N."/>
        </authorList>
    </citation>
    <scope>NUCLEOTIDE SEQUENCE [LARGE SCALE GENOMIC DNA]</scope>
    <source>
        <strain evidence="7 8">DSM 26915</strain>
    </source>
</reference>